<feature type="domain" description="RNA polymerase sigma-70 region 2" evidence="1">
    <location>
        <begin position="6"/>
        <end position="73"/>
    </location>
</feature>
<dbReference type="InterPro" id="IPR013325">
    <property type="entry name" value="RNA_pol_sigma_r2"/>
</dbReference>
<sequence length="236" mass="28604">MTDKEYLQYSPMLIKIANRFKNNPYGIDIEDIMQIGSIGMIRAFDTYQEDKEIKFSTYVYNCISWSIRREFDNLKRIMKQYTFTSLDHEIDEENSMYEIIPNSSVNVEYEVIEDMTLQEYIQEFRNILTLTKANIFIDRYVNELQIKDIAAKYNKKESTINSVIRQSKHELIRKSFRIRNEYERYINQKKKSEDIYINPSNIEAGNGYYNSRLEFIKRLEEEQIQRDREFMSYYRG</sequence>
<name>A0ABY9Q4L4_9FIRM</name>
<dbReference type="Pfam" id="PF04542">
    <property type="entry name" value="Sigma70_r2"/>
    <property type="match status" value="1"/>
</dbReference>
<keyword evidence="3" id="KW-1185">Reference proteome</keyword>
<dbReference type="RefSeq" id="WP_228105325.1">
    <property type="nucleotide sequence ID" value="NZ_CP101637.1"/>
</dbReference>
<dbReference type="InterPro" id="IPR013324">
    <property type="entry name" value="RNA_pol_sigma_r3/r4-like"/>
</dbReference>
<dbReference type="EMBL" id="CP101637">
    <property type="protein sequence ID" value="WMT82940.1"/>
    <property type="molecule type" value="Genomic_DNA"/>
</dbReference>
<dbReference type="Proteomes" id="UP001235030">
    <property type="component" value="Chromosome"/>
</dbReference>
<protein>
    <submittedName>
        <fullName evidence="2">RNA polymerase sigma factor FliA</fullName>
    </submittedName>
</protein>
<dbReference type="InterPro" id="IPR014284">
    <property type="entry name" value="RNA_pol_sigma-70_dom"/>
</dbReference>
<proteinExistence type="predicted"/>
<accession>A0ABY9Q4L4</accession>
<evidence type="ECO:0000313" key="2">
    <source>
        <dbReference type="EMBL" id="WMT82940.1"/>
    </source>
</evidence>
<organism evidence="2 3">
    <name type="scientific">Terrisporobacter mayombei</name>
    <dbReference type="NCBI Taxonomy" id="1541"/>
    <lineage>
        <taxon>Bacteria</taxon>
        <taxon>Bacillati</taxon>
        <taxon>Bacillota</taxon>
        <taxon>Clostridia</taxon>
        <taxon>Peptostreptococcales</taxon>
        <taxon>Peptostreptococcaceae</taxon>
        <taxon>Terrisporobacter</taxon>
    </lineage>
</organism>
<evidence type="ECO:0000259" key="1">
    <source>
        <dbReference type="Pfam" id="PF04542"/>
    </source>
</evidence>
<reference evidence="2 3" key="1">
    <citation type="submission" date="2022-07" db="EMBL/GenBank/DDBJ databases">
        <title>Genome sequence of Terrisporobacter mayombei DSM6539.</title>
        <authorList>
            <person name="Boeer T."/>
            <person name="Bengelsdorf F.R."/>
            <person name="Daniel R."/>
            <person name="Poehlein A."/>
        </authorList>
    </citation>
    <scope>NUCLEOTIDE SEQUENCE [LARGE SCALE GENOMIC DNA]</scope>
    <source>
        <strain evidence="2 3">DSM 6539</strain>
    </source>
</reference>
<evidence type="ECO:0000313" key="3">
    <source>
        <dbReference type="Proteomes" id="UP001235030"/>
    </source>
</evidence>
<dbReference type="Gene3D" id="1.10.1740.10">
    <property type="match status" value="1"/>
</dbReference>
<dbReference type="SUPFAM" id="SSF88659">
    <property type="entry name" value="Sigma3 and sigma4 domains of RNA polymerase sigma factors"/>
    <property type="match status" value="1"/>
</dbReference>
<dbReference type="NCBIfam" id="TIGR02937">
    <property type="entry name" value="sigma70-ECF"/>
    <property type="match status" value="1"/>
</dbReference>
<dbReference type="SUPFAM" id="SSF88946">
    <property type="entry name" value="Sigma2 domain of RNA polymerase sigma factors"/>
    <property type="match status" value="1"/>
</dbReference>
<gene>
    <name evidence="2" type="primary">fliA</name>
    <name evidence="2" type="ORF">TEMA_34380</name>
</gene>
<dbReference type="InterPro" id="IPR007627">
    <property type="entry name" value="RNA_pol_sigma70_r2"/>
</dbReference>